<proteinExistence type="predicted"/>
<dbReference type="Proteomes" id="UP000193648">
    <property type="component" value="Unassembled WGS sequence"/>
</dbReference>
<evidence type="ECO:0000313" key="2">
    <source>
        <dbReference type="EMBL" id="ORZ05020.1"/>
    </source>
</evidence>
<evidence type="ECO:0000313" key="3">
    <source>
        <dbReference type="Proteomes" id="UP000193648"/>
    </source>
</evidence>
<name>A0A1Y2GCB5_9FUNG</name>
<feature type="region of interest" description="Disordered" evidence="1">
    <location>
        <begin position="1"/>
        <end position="27"/>
    </location>
</feature>
<dbReference type="RefSeq" id="XP_021876884.1">
    <property type="nucleotide sequence ID" value="XM_022028161.1"/>
</dbReference>
<feature type="compositionally biased region" description="Polar residues" evidence="1">
    <location>
        <begin position="113"/>
        <end position="135"/>
    </location>
</feature>
<protein>
    <submittedName>
        <fullName evidence="2">Uncharacterized protein</fullName>
    </submittedName>
</protein>
<dbReference type="AlphaFoldDB" id="A0A1Y2GCB5"/>
<dbReference type="GeneID" id="33570004"/>
<feature type="compositionally biased region" description="Polar residues" evidence="1">
    <location>
        <begin position="1"/>
        <end position="14"/>
    </location>
</feature>
<accession>A0A1Y2GCB5</accession>
<gene>
    <name evidence="2" type="ORF">BCR41DRAFT_389779</name>
</gene>
<dbReference type="InParanoid" id="A0A1Y2GCB5"/>
<evidence type="ECO:0000256" key="1">
    <source>
        <dbReference type="SAM" id="MobiDB-lite"/>
    </source>
</evidence>
<sequence length="158" mass="17474">MTITQYSGLMNKNGSAPEVHSQGSAVQSREDQIFQLQEKLIEEYGGEEEEVILNYLTTDYCEGPTESILDAVMTVFTSEKHKHRFIPCNEGDIVYEGDGVDDDEYDIGYSPSLPDSNTQGLSDRSGGSESPSFQSDDPRLSRGVEGKLPAVHEYPKTN</sequence>
<comment type="caution">
    <text evidence="2">The sequence shown here is derived from an EMBL/GenBank/DDBJ whole genome shotgun (WGS) entry which is preliminary data.</text>
</comment>
<feature type="compositionally biased region" description="Acidic residues" evidence="1">
    <location>
        <begin position="97"/>
        <end position="106"/>
    </location>
</feature>
<feature type="region of interest" description="Disordered" evidence="1">
    <location>
        <begin position="97"/>
        <end position="158"/>
    </location>
</feature>
<organism evidence="2 3">
    <name type="scientific">Lobosporangium transversale</name>
    <dbReference type="NCBI Taxonomy" id="64571"/>
    <lineage>
        <taxon>Eukaryota</taxon>
        <taxon>Fungi</taxon>
        <taxon>Fungi incertae sedis</taxon>
        <taxon>Mucoromycota</taxon>
        <taxon>Mortierellomycotina</taxon>
        <taxon>Mortierellomycetes</taxon>
        <taxon>Mortierellales</taxon>
        <taxon>Mortierellaceae</taxon>
        <taxon>Lobosporangium</taxon>
    </lineage>
</organism>
<feature type="compositionally biased region" description="Basic and acidic residues" evidence="1">
    <location>
        <begin position="136"/>
        <end position="145"/>
    </location>
</feature>
<reference evidence="2 3" key="1">
    <citation type="submission" date="2016-07" db="EMBL/GenBank/DDBJ databases">
        <title>Pervasive Adenine N6-methylation of Active Genes in Fungi.</title>
        <authorList>
            <consortium name="DOE Joint Genome Institute"/>
            <person name="Mondo S.J."/>
            <person name="Dannebaum R.O."/>
            <person name="Kuo R.C."/>
            <person name="Labutti K."/>
            <person name="Haridas S."/>
            <person name="Kuo A."/>
            <person name="Salamov A."/>
            <person name="Ahrendt S.R."/>
            <person name="Lipzen A."/>
            <person name="Sullivan W."/>
            <person name="Andreopoulos W.B."/>
            <person name="Clum A."/>
            <person name="Lindquist E."/>
            <person name="Daum C."/>
            <person name="Ramamoorthy G.K."/>
            <person name="Gryganskyi A."/>
            <person name="Culley D."/>
            <person name="Magnuson J.K."/>
            <person name="James T.Y."/>
            <person name="O'Malley M.A."/>
            <person name="Stajich J.E."/>
            <person name="Spatafora J.W."/>
            <person name="Visel A."/>
            <person name="Grigoriev I.V."/>
        </authorList>
    </citation>
    <scope>NUCLEOTIDE SEQUENCE [LARGE SCALE GENOMIC DNA]</scope>
    <source>
        <strain evidence="2 3">NRRL 3116</strain>
    </source>
</reference>
<dbReference type="EMBL" id="MCFF01000053">
    <property type="protein sequence ID" value="ORZ05020.1"/>
    <property type="molecule type" value="Genomic_DNA"/>
</dbReference>
<keyword evidence="3" id="KW-1185">Reference proteome</keyword>